<feature type="compositionally biased region" description="Basic residues" evidence="1">
    <location>
        <begin position="63"/>
        <end position="72"/>
    </location>
</feature>
<dbReference type="EMBL" id="CP155447">
    <property type="protein sequence ID" value="XBH06978.1"/>
    <property type="molecule type" value="Genomic_DNA"/>
</dbReference>
<feature type="region of interest" description="Disordered" evidence="1">
    <location>
        <begin position="23"/>
        <end position="72"/>
    </location>
</feature>
<feature type="compositionally biased region" description="Low complexity" evidence="1">
    <location>
        <begin position="45"/>
        <end position="62"/>
    </location>
</feature>
<evidence type="ECO:0000256" key="1">
    <source>
        <dbReference type="SAM" id="MobiDB-lite"/>
    </source>
</evidence>
<dbReference type="AlphaFoldDB" id="A0AAU7CPI9"/>
<name>A0AAU7CPI9_9BACT</name>
<evidence type="ECO:0000313" key="2">
    <source>
        <dbReference type="EMBL" id="XBH06978.1"/>
    </source>
</evidence>
<protein>
    <submittedName>
        <fullName evidence="2">Uncharacterized protein</fullName>
    </submittedName>
</protein>
<reference evidence="2" key="1">
    <citation type="submission" date="2024-05" db="EMBL/GenBank/DDBJ databases">
        <title>Planctomycetes of the genus Singulisphaera possess chitinolytic capabilities.</title>
        <authorList>
            <person name="Ivanova A."/>
        </authorList>
    </citation>
    <scope>NUCLEOTIDE SEQUENCE</scope>
    <source>
        <strain evidence="2">Ch08T</strain>
    </source>
</reference>
<proteinExistence type="predicted"/>
<gene>
    <name evidence="2" type="ORF">V5E97_13335</name>
</gene>
<dbReference type="RefSeq" id="WP_406699823.1">
    <property type="nucleotide sequence ID" value="NZ_CP155447.1"/>
</dbReference>
<organism evidence="2">
    <name type="scientific">Singulisphaera sp. Ch08</name>
    <dbReference type="NCBI Taxonomy" id="3120278"/>
    <lineage>
        <taxon>Bacteria</taxon>
        <taxon>Pseudomonadati</taxon>
        <taxon>Planctomycetota</taxon>
        <taxon>Planctomycetia</taxon>
        <taxon>Isosphaerales</taxon>
        <taxon>Isosphaeraceae</taxon>
        <taxon>Singulisphaera</taxon>
    </lineage>
</organism>
<sequence>MMTVTLGLAGFGDAYFDDLKIETVEGSGPGRPDQYADNPVKRTVPGAKPAAGAATPATAAGKRGTRRDRTRR</sequence>
<accession>A0AAU7CPI9</accession>